<protein>
    <submittedName>
        <fullName evidence="4">Uncharacterized protein</fullName>
    </submittedName>
</protein>
<feature type="region of interest" description="Disordered" evidence="2">
    <location>
        <begin position="50"/>
        <end position="70"/>
    </location>
</feature>
<accession>A0A1H9FU03</accession>
<feature type="compositionally biased region" description="Polar residues" evidence="2">
    <location>
        <begin position="57"/>
        <end position="67"/>
    </location>
</feature>
<evidence type="ECO:0000256" key="1">
    <source>
        <dbReference type="SAM" id="Coils"/>
    </source>
</evidence>
<feature type="coiled-coil region" evidence="1">
    <location>
        <begin position="74"/>
        <end position="101"/>
    </location>
</feature>
<dbReference type="RefSeq" id="WP_090167858.1">
    <property type="nucleotide sequence ID" value="NZ_FOFB01000009.1"/>
</dbReference>
<feature type="transmembrane region" description="Helical" evidence="3">
    <location>
        <begin position="12"/>
        <end position="30"/>
    </location>
</feature>
<evidence type="ECO:0000313" key="4">
    <source>
        <dbReference type="EMBL" id="SEQ40973.1"/>
    </source>
</evidence>
<proteinExistence type="predicted"/>
<name>A0A1H9FU03_9BACT</name>
<evidence type="ECO:0000256" key="2">
    <source>
        <dbReference type="SAM" id="MobiDB-lite"/>
    </source>
</evidence>
<dbReference type="InParanoid" id="A0A1H9FU03"/>
<keyword evidence="3" id="KW-1133">Transmembrane helix</keyword>
<keyword evidence="3" id="KW-0472">Membrane</keyword>
<dbReference type="OrthoDB" id="1494825at2"/>
<evidence type="ECO:0000256" key="3">
    <source>
        <dbReference type="SAM" id="Phobius"/>
    </source>
</evidence>
<dbReference type="Proteomes" id="UP000199021">
    <property type="component" value="Unassembled WGS sequence"/>
</dbReference>
<organism evidence="4 5">
    <name type="scientific">Neolewinella agarilytica</name>
    <dbReference type="NCBI Taxonomy" id="478744"/>
    <lineage>
        <taxon>Bacteria</taxon>
        <taxon>Pseudomonadati</taxon>
        <taxon>Bacteroidota</taxon>
        <taxon>Saprospiria</taxon>
        <taxon>Saprospirales</taxon>
        <taxon>Lewinellaceae</taxon>
        <taxon>Neolewinella</taxon>
    </lineage>
</organism>
<keyword evidence="5" id="KW-1185">Reference proteome</keyword>
<dbReference type="EMBL" id="FOFB01000009">
    <property type="protein sequence ID" value="SEQ40973.1"/>
    <property type="molecule type" value="Genomic_DNA"/>
</dbReference>
<reference evidence="5" key="1">
    <citation type="submission" date="2016-10" db="EMBL/GenBank/DDBJ databases">
        <authorList>
            <person name="Varghese N."/>
            <person name="Submissions S."/>
        </authorList>
    </citation>
    <scope>NUCLEOTIDE SEQUENCE [LARGE SCALE GENOMIC DNA]</scope>
    <source>
        <strain evidence="5">DSM 24740</strain>
    </source>
</reference>
<dbReference type="STRING" id="478744.SAMN05444359_10988"/>
<keyword evidence="3" id="KW-0812">Transmembrane</keyword>
<keyword evidence="1" id="KW-0175">Coiled coil</keyword>
<dbReference type="AlphaFoldDB" id="A0A1H9FU03"/>
<sequence length="104" mass="11637">MPRTKLTGFSRLLIFLIIFVPIAYVGASYFNGEDPIENIKGYLGMEETASPAPVDNYQPTQDNSGNKPATFENVQDLRSEIVRLKRDLAISQEQLARCKTEGVE</sequence>
<gene>
    <name evidence="4" type="ORF">SAMN05444359_10988</name>
</gene>
<evidence type="ECO:0000313" key="5">
    <source>
        <dbReference type="Proteomes" id="UP000199021"/>
    </source>
</evidence>